<sequence>MLGEQLIKNERIALIELIKNSYDADAEWVKISFVNFDEDFKYNSNSKIVIEDSGLGMTYEIIEKHLELVPKPIF</sequence>
<dbReference type="SUPFAM" id="SSF55874">
    <property type="entry name" value="ATPase domain of HSP90 chaperone/DNA topoisomerase II/histidine kinase"/>
    <property type="match status" value="1"/>
</dbReference>
<comment type="caution">
    <text evidence="1">The sequence shown here is derived from an EMBL/GenBank/DDBJ whole genome shotgun (WGS) entry which is preliminary data.</text>
</comment>
<dbReference type="EMBL" id="AHMU02000018">
    <property type="protein sequence ID" value="EMN23061.1"/>
    <property type="molecule type" value="Genomic_DNA"/>
</dbReference>
<organism evidence="1 2">
    <name type="scientific">Leptospira santarosai serovar Arenal str. MAVJ 401</name>
    <dbReference type="NCBI Taxonomy" id="1049976"/>
    <lineage>
        <taxon>Bacteria</taxon>
        <taxon>Pseudomonadati</taxon>
        <taxon>Spirochaetota</taxon>
        <taxon>Spirochaetia</taxon>
        <taxon>Leptospirales</taxon>
        <taxon>Leptospiraceae</taxon>
        <taxon>Leptospira</taxon>
    </lineage>
</organism>
<accession>M6JMZ3</accession>
<dbReference type="Gene3D" id="3.30.565.10">
    <property type="entry name" value="Histidine kinase-like ATPase, C-terminal domain"/>
    <property type="match status" value="1"/>
</dbReference>
<proteinExistence type="predicted"/>
<gene>
    <name evidence="1" type="ORF">LEP1GSC063_3352</name>
</gene>
<name>M6JMZ3_9LEPT</name>
<dbReference type="Proteomes" id="UP000012106">
    <property type="component" value="Unassembled WGS sequence"/>
</dbReference>
<dbReference type="Pfam" id="PF13589">
    <property type="entry name" value="HATPase_c_3"/>
    <property type="match status" value="1"/>
</dbReference>
<evidence type="ECO:0000313" key="1">
    <source>
        <dbReference type="EMBL" id="EMN23061.1"/>
    </source>
</evidence>
<protein>
    <submittedName>
        <fullName evidence="1">GHKL domain protein</fullName>
    </submittedName>
</protein>
<dbReference type="AlphaFoldDB" id="M6JMZ3"/>
<evidence type="ECO:0000313" key="2">
    <source>
        <dbReference type="Proteomes" id="UP000012106"/>
    </source>
</evidence>
<reference evidence="1 2" key="1">
    <citation type="submission" date="2013-01" db="EMBL/GenBank/DDBJ databases">
        <authorList>
            <person name="Harkins D.M."/>
            <person name="Durkin A.S."/>
            <person name="Brinkac L.M."/>
            <person name="Haft D.H."/>
            <person name="Selengut J.D."/>
            <person name="Sanka R."/>
            <person name="DePew J."/>
            <person name="Purushe J."/>
            <person name="Hartskeerl R.A."/>
            <person name="Ahmed A."/>
            <person name="van der Linden H."/>
            <person name="Goris M.G.A."/>
            <person name="Vinetz J.M."/>
            <person name="Sutton G.G."/>
            <person name="Nierman W.C."/>
            <person name="Fouts D.E."/>
        </authorList>
    </citation>
    <scope>NUCLEOTIDE SEQUENCE [LARGE SCALE GENOMIC DNA]</scope>
    <source>
        <strain evidence="1 2">MAVJ 401</strain>
    </source>
</reference>
<dbReference type="InterPro" id="IPR036890">
    <property type="entry name" value="HATPase_C_sf"/>
</dbReference>